<feature type="non-terminal residue" evidence="2">
    <location>
        <position position="95"/>
    </location>
</feature>
<evidence type="ECO:0000256" key="1">
    <source>
        <dbReference type="SAM" id="MobiDB-lite"/>
    </source>
</evidence>
<gene>
    <name evidence="2" type="ORF">EXIGLDRAFT_717268</name>
</gene>
<organism evidence="2 3">
    <name type="scientific">Exidia glandulosa HHB12029</name>
    <dbReference type="NCBI Taxonomy" id="1314781"/>
    <lineage>
        <taxon>Eukaryota</taxon>
        <taxon>Fungi</taxon>
        <taxon>Dikarya</taxon>
        <taxon>Basidiomycota</taxon>
        <taxon>Agaricomycotina</taxon>
        <taxon>Agaricomycetes</taxon>
        <taxon>Auriculariales</taxon>
        <taxon>Exidiaceae</taxon>
        <taxon>Exidia</taxon>
    </lineage>
</organism>
<keyword evidence="3" id="KW-1185">Reference proteome</keyword>
<protein>
    <submittedName>
        <fullName evidence="2">Uncharacterized protein</fullName>
    </submittedName>
</protein>
<reference evidence="2 3" key="1">
    <citation type="journal article" date="2016" name="Mol. Biol. Evol.">
        <title>Comparative Genomics of Early-Diverging Mushroom-Forming Fungi Provides Insights into the Origins of Lignocellulose Decay Capabilities.</title>
        <authorList>
            <person name="Nagy L.G."/>
            <person name="Riley R."/>
            <person name="Tritt A."/>
            <person name="Adam C."/>
            <person name="Daum C."/>
            <person name="Floudas D."/>
            <person name="Sun H."/>
            <person name="Yadav J.S."/>
            <person name="Pangilinan J."/>
            <person name="Larsson K.H."/>
            <person name="Matsuura K."/>
            <person name="Barry K."/>
            <person name="Labutti K."/>
            <person name="Kuo R."/>
            <person name="Ohm R.A."/>
            <person name="Bhattacharya S.S."/>
            <person name="Shirouzu T."/>
            <person name="Yoshinaga Y."/>
            <person name="Martin F.M."/>
            <person name="Grigoriev I.V."/>
            <person name="Hibbett D.S."/>
        </authorList>
    </citation>
    <scope>NUCLEOTIDE SEQUENCE [LARGE SCALE GENOMIC DNA]</scope>
    <source>
        <strain evidence="2 3">HHB12029</strain>
    </source>
</reference>
<feature type="compositionally biased region" description="Basic and acidic residues" evidence="1">
    <location>
        <begin position="64"/>
        <end position="73"/>
    </location>
</feature>
<accession>A0A165P5V2</accession>
<dbReference type="AlphaFoldDB" id="A0A165P5V2"/>
<dbReference type="Proteomes" id="UP000077266">
    <property type="component" value="Unassembled WGS sequence"/>
</dbReference>
<evidence type="ECO:0000313" key="3">
    <source>
        <dbReference type="Proteomes" id="UP000077266"/>
    </source>
</evidence>
<name>A0A165P5V2_EXIGL</name>
<feature type="region of interest" description="Disordered" evidence="1">
    <location>
        <begin position="63"/>
        <end position="95"/>
    </location>
</feature>
<dbReference type="EMBL" id="KV425892">
    <property type="protein sequence ID" value="KZW01697.1"/>
    <property type="molecule type" value="Genomic_DNA"/>
</dbReference>
<proteinExistence type="predicted"/>
<sequence length="95" mass="10375">MSNLGPAEYLCTHLTSRAGFARESDVSERFLHASAGDAACTHVRSVRSDVLVYVARLQLRHSTRAVDAHRTEHGAAQAGKRVEGAEPPPRPDQNR</sequence>
<feature type="compositionally biased region" description="Pro residues" evidence="1">
    <location>
        <begin position="86"/>
        <end position="95"/>
    </location>
</feature>
<dbReference type="InParanoid" id="A0A165P5V2"/>
<evidence type="ECO:0000313" key="2">
    <source>
        <dbReference type="EMBL" id="KZW01697.1"/>
    </source>
</evidence>